<proteinExistence type="predicted"/>
<dbReference type="AlphaFoldDB" id="B2APB3"/>
<dbReference type="RefSeq" id="XP_001905587.1">
    <property type="nucleotide sequence ID" value="XM_001905552.1"/>
</dbReference>
<organism evidence="2">
    <name type="scientific">Podospora anserina (strain S / ATCC MYA-4624 / DSM 980 / FGSC 10383)</name>
    <name type="common">Pleurage anserina</name>
    <dbReference type="NCBI Taxonomy" id="515849"/>
    <lineage>
        <taxon>Eukaryota</taxon>
        <taxon>Fungi</taxon>
        <taxon>Dikarya</taxon>
        <taxon>Ascomycota</taxon>
        <taxon>Pezizomycotina</taxon>
        <taxon>Sordariomycetes</taxon>
        <taxon>Sordariomycetidae</taxon>
        <taxon>Sordariales</taxon>
        <taxon>Podosporaceae</taxon>
        <taxon>Podospora</taxon>
        <taxon>Podospora anserina</taxon>
    </lineage>
</organism>
<dbReference type="VEuPathDB" id="FungiDB:PODANS_5_10460"/>
<dbReference type="OrthoDB" id="10574630at2759"/>
<reference evidence="3" key="4">
    <citation type="submission" date="2015-04" db="EMBL/GenBank/DDBJ databases">
        <title>Maintaining two mating types: Structure of the mating type locus and its role in heterokaryosis in Podospora anserina.</title>
        <authorList>
            <person name="Grognet P."/>
            <person name="Bidard F."/>
            <person name="Kuchly C."/>
            <person name="Chan Ho Tong L."/>
            <person name="Coppin E."/>
            <person name="Ait Benkhali J."/>
            <person name="Couloux A."/>
            <person name="Wincker P."/>
            <person name="Debuchy R."/>
            <person name="Silar P."/>
        </authorList>
    </citation>
    <scope>NUCLEOTIDE SEQUENCE</scope>
</reference>
<sequence length="383" mass="43291">MEDLYSHSLPSDEIFDFLGSATALDAMIITSETAGDGERLSEALRTALAKGVDSAQAGINLSSVYLRTILQDAFDASGADTQKPNAMWLALKQHKFTQTVDIESMKAHLRQEHRDTRARVKACSTSAQSVTFLEKMSQKGKWQEKQRHWHAEAASQRPTKSDDYDECSTPFRYITSPPEKGGKLANGKSERRDPPSPATVGRSTSSVTLDHESHSGDGDSYVHVKDVSTPVLDEKSILLRPNWDDFQVDAQDLHDCCICGEQECLQMFLLRPHRSYGIDHERRERFVPFIFPITCCDSCFGVLHQMGKLPNGEDRPTEAVPDLTQLPERKSARKRWLAPLENMIDFNTLRTIWDTHDGIKSWLDYPLENFIQLIRLCSLHPEN</sequence>
<evidence type="ECO:0000313" key="2">
    <source>
        <dbReference type="EMBL" id="CAP65830.1"/>
    </source>
</evidence>
<reference evidence="2" key="2">
    <citation type="submission" date="2008-07" db="EMBL/GenBank/DDBJ databases">
        <authorList>
            <person name="Genoscope - CEA"/>
        </authorList>
    </citation>
    <scope>NUCLEOTIDE SEQUENCE</scope>
    <source>
        <strain evidence="2">S mat+</strain>
    </source>
</reference>
<dbReference type="KEGG" id="pan:PODANSg2614"/>
<evidence type="ECO:0000313" key="4">
    <source>
        <dbReference type="Proteomes" id="UP000001197"/>
    </source>
</evidence>
<dbReference type="EMBL" id="FO904940">
    <property type="protein sequence ID" value="CDP30307.1"/>
    <property type="molecule type" value="Genomic_DNA"/>
</dbReference>
<evidence type="ECO:0000256" key="1">
    <source>
        <dbReference type="SAM" id="MobiDB-lite"/>
    </source>
</evidence>
<protein>
    <submittedName>
        <fullName evidence="2">Podospora anserina S mat+ genomic DNA chromosome 5, supercontig 10</fullName>
    </submittedName>
</protein>
<evidence type="ECO:0000313" key="3">
    <source>
        <dbReference type="EMBL" id="CDP30307.1"/>
    </source>
</evidence>
<dbReference type="GeneID" id="6189881"/>
<reference evidence="2 4" key="1">
    <citation type="journal article" date="2008" name="Genome Biol.">
        <title>The genome sequence of the model ascomycete fungus Podospora anserina.</title>
        <authorList>
            <person name="Espagne E."/>
            <person name="Lespinet O."/>
            <person name="Malagnac F."/>
            <person name="Da Silva C."/>
            <person name="Jaillon O."/>
            <person name="Porcel B.M."/>
            <person name="Couloux A."/>
            <person name="Aury J.-M."/>
            <person name="Segurens B."/>
            <person name="Poulain J."/>
            <person name="Anthouard V."/>
            <person name="Grossetete S."/>
            <person name="Khalili H."/>
            <person name="Coppin E."/>
            <person name="Dequard-Chablat M."/>
            <person name="Picard M."/>
            <person name="Contamine V."/>
            <person name="Arnaise S."/>
            <person name="Bourdais A."/>
            <person name="Berteaux-Lecellier V."/>
            <person name="Gautheret D."/>
            <person name="de Vries R.P."/>
            <person name="Battaglia E."/>
            <person name="Coutinho P.M."/>
            <person name="Danchin E.G.J."/>
            <person name="Henrissat B."/>
            <person name="El Khoury R."/>
            <person name="Sainsard-Chanet A."/>
            <person name="Boivin A."/>
            <person name="Pinan-Lucarre B."/>
            <person name="Sellem C.H."/>
            <person name="Debuchy R."/>
            <person name="Wincker P."/>
            <person name="Weissenbach J."/>
            <person name="Silar P."/>
        </authorList>
    </citation>
    <scope>NUCLEOTIDE SEQUENCE [LARGE SCALE GENOMIC DNA]</scope>
    <source>
        <strain evidence="4">S / ATCC MYA-4624 / DSM 980 / FGSC 10383</strain>
        <strain evidence="2">S mat+</strain>
    </source>
</reference>
<gene>
    <name evidence="2" type="ORF">PODANS_5_10460</name>
</gene>
<feature type="region of interest" description="Disordered" evidence="1">
    <location>
        <begin position="143"/>
        <end position="222"/>
    </location>
</feature>
<dbReference type="Proteomes" id="UP000001197">
    <property type="component" value="Chromosome 5"/>
</dbReference>
<keyword evidence="4" id="KW-1185">Reference proteome</keyword>
<name>B2APB3_PODAN</name>
<dbReference type="EMBL" id="CU633876">
    <property type="protein sequence ID" value="CAP65830.1"/>
    <property type="molecule type" value="Genomic_DNA"/>
</dbReference>
<feature type="compositionally biased region" description="Basic and acidic residues" evidence="1">
    <location>
        <begin position="209"/>
        <end position="222"/>
    </location>
</feature>
<dbReference type="HOGENOM" id="CLU_721833_0_0_1"/>
<reference evidence="4" key="3">
    <citation type="journal article" date="2014" name="Genetics">
        <title>Maintaining two mating types: Structure of the mating type locus and its role in heterokaryosis in Podospora anserina.</title>
        <authorList>
            <person name="Grognet P."/>
            <person name="Bidard F."/>
            <person name="Kuchly C."/>
            <person name="Tong L.C.H."/>
            <person name="Coppin E."/>
            <person name="Benkhali J.A."/>
            <person name="Couloux A."/>
            <person name="Wincker P."/>
            <person name="Debuchy R."/>
            <person name="Silar P."/>
        </authorList>
    </citation>
    <scope>GENOME REANNOTATION</scope>
    <source>
        <strain evidence="4">S / ATCC MYA-4624 / DSM 980 / FGSC 10383</strain>
    </source>
</reference>
<accession>B2APB3</accession>